<dbReference type="SMART" id="SM00209">
    <property type="entry name" value="TSP1"/>
    <property type="match status" value="17"/>
</dbReference>
<dbReference type="PROSITE" id="PS50092">
    <property type="entry name" value="TSP1"/>
    <property type="match status" value="16"/>
</dbReference>
<dbReference type="InterPro" id="IPR036383">
    <property type="entry name" value="TSP1_rpt_sf"/>
</dbReference>
<keyword evidence="22" id="KW-1185">Reference proteome</keyword>
<feature type="binding site" evidence="15">
    <location>
        <position position="480"/>
    </location>
    <ligand>
        <name>Ca(2+)</name>
        <dbReference type="ChEBI" id="CHEBI:29108"/>
        <label>1</label>
    </ligand>
</feature>
<evidence type="ECO:0000256" key="2">
    <source>
        <dbReference type="ARBA" id="ARBA00022525"/>
    </source>
</evidence>
<dbReference type="InterPro" id="IPR012314">
    <property type="entry name" value="Pept_M12B_GON-ADAMTSs"/>
</dbReference>
<dbReference type="CDD" id="cd04273">
    <property type="entry name" value="ZnMc_ADAMTS_like"/>
    <property type="match status" value="1"/>
</dbReference>
<feature type="disulfide bond" evidence="16">
    <location>
        <begin position="712"/>
        <end position="749"/>
    </location>
</feature>
<keyword evidence="6" id="KW-0732">Signal</keyword>
<dbReference type="GO" id="GO:0005604">
    <property type="term" value="C:basement membrane"/>
    <property type="evidence" value="ECO:0007669"/>
    <property type="project" value="UniProtKB-SubCell"/>
</dbReference>
<dbReference type="InterPro" id="IPR050439">
    <property type="entry name" value="ADAMTS_ADAMTS-like"/>
</dbReference>
<keyword evidence="19" id="KW-0472">Membrane</keyword>
<dbReference type="PANTHER" id="PTHR13723">
    <property type="entry name" value="ADAMTS A DISINTEGRIN AND METALLOPROTEASE WITH THROMBOSPONDIN MOTIFS PROTEASE"/>
    <property type="match status" value="1"/>
</dbReference>
<sequence length="2231" mass="252620">MEPSQRSAMGEVASTSAQASTSTNLRRLHRNSSGDTSNKRSSDQDRPLIDDFIASDSKSINGFSHTLAERWDKLRVPVKVYRLILMAIICILSLTLLTYYPSKSGSTFYRSSSLKSQPSPKTKYSGTEAGHGVVWFLNTHQIRRQRQKRSSDSGTERKQSSSESRARVTGLAKSCGHSCNFRLKSDVLNHDSHAIESQRELVIYFERWRQISKPQTNQTDSESKVVPLVQYMDAEDRTHARFSTVSPDCLYSAAVLGSAEKGIVNLCEKHGGLFGTLVLEDGAYMIEPIERKEYRNHQERTQQDLSADEPDNSNETSNEEDTVDENSLRRRRSLSIDLRPHLIFRAPRQSFEHPISDHSTNETVDDYTYENTTEWVDTNRRSERSRRSANSWDHFVEVLVVADFKMLLYHQGNLEAYILTLFSTVASIYRHPTLRASINIIVVRIIILKHERAGPMISNRAQETLQQFCAWQQNYNDPNDDALSHHDVAILLTRHDICRATNKCDTLGLAELGTMCDGQRSCAIIEDNGLSAAFTIAHELGHIFNIPHDDERKCAHYMQLNKHNYHIMAPTLEYNTHPWSWSACSSAMLSKFLDDSRAQTQCILDQPIERKYYDKMFENPAPGAKYSVDQQCQFVFGANAEICPYMPTCRRLWCSTYVGYQMGCRTQHMPWADGTPCGDSKWCHRGQCVGMAPNQRSKQDGSWGEWREWEDCSRTCGGGIQKALRDCDSPKPSNGGKYCVGQRERYRPCNIQECPWDTLGFREMQCAEFDNTNVGIHGVPLKTSWVPKYSGVSRNERCKLYCRVKDSQAFYLLKDRVMDGTPCDQNGDDICIDGTCHAAGCDHRLGSPMRRDVCGICGGDGSTCQTVEGVFNERGSFGYNEVLKIPAGSANIDIKQNAYNHNKDDDNYLALRASNGEFLLNGQYQVSVFRQQISVQDTVLEYSGSDHSVERINGTGPIRSDIYLHVLSVGNLNPPDIHYKYMVPRENSPVHRPSAQFYWRFSDQYTECSKICQGTQFRVLHCVDATSNRQTHDGHCTSRKPDPEERMCNIDCSIKWRTKDVSGCSARCGHGEKQQESICIRTSSRRREETIAEHECTRSGLAKPPTRIRCYADCTGRQWSYTDWSQCTATCGNTGISRRVAMCVDDNRNRLDDRHCESISKETLEQECNRIPCPRWNYGTWSECSRSCDGGVRIRHAQCQSAAGQDLPSHLCNAAERDDRQKCNENVCTSWKFGSWSECSASCGTGTQTRTAECQDSWGRKMDDARCEAHEHIVSKPCKKIDCPHWEMSSWSACSVSCQDGWMTRAVYCVDTHGKKIRDEFCTRTDPVRPPSHQVCNHGPCPFWRHGDWSRCSVTCGFGVRYRDIECIFRDETVDKSLCQKSQQPKEHETCKLLPCTHWRTNPWSSCSVTCGVGVQLRTVTCMPDDYSHEALEDRHCEQHLKPRTERPCERKCPIDAAGNTIQNQQSQIYWATGPWTDCSASCDNGTQMRQVVCHDHIRQLPDEYCRHIEKEQNKRNCNVKPCTMWSVGSWAECPATCGVQHIQRRSVVCTDLGGKPLNETACEATSQPESERNCGLPACPSEPKPIIGIWSTGDWAKCSVSCGGGWRRRTVSCDEDVCDEKVKPSQFERCNEQNCTKAAWQITPWSPCSVSCGDKGLQERKIWCQEDINSTQRLPDAECVKHEPKPSMRRGCARRACPDKNLRIATNSIKPNTTATTTNRLYNWHTADWNPCSATCGRGLKSRTVVCVNMKTNQTVLDERCVLVTKPLTMSKCRVSHCPRWHKSRWSMCSTSCGTGLRTREVVCKKGRKVTEDKECDADSKPEETMVCIEHQCPVYHWKSTPWSKCVDPCKKATQHRRVYCFNEQGKRAASRMCENSTMPTKTQECVTDNCPYEWVPGPWSTCSRTCGTGNHFRRIDCKVKRTMLGKNTPAGSEPTVLARMCIALEKPDVNKECAMNPCDAAYRWSVLPWGKCSKNCGPGVRRRKTPCLNRSGLRVPRAKCNQTTRPKHREPCFLRNCLPNDCAEIKAQNTKTHSIDGNYTVLVAGFRVNVFCYLMNNTIPKTYLNLNPETNFGEFFGKRLKYPFSCPYDGRRNETCDCTNDGHVNSGLTRFSRVRVDLHNMKIHPHDFTFAQTPYGNPVAYGTAGDCYSGADCPQGRFSIDLTGTGLKIVDDLQWMDHGHKSGSRILRSKNNALIQGQCGGFCGECAPDQYKGIVIEIDHKQRPSIGVG</sequence>
<feature type="transmembrane region" description="Helical" evidence="19">
    <location>
        <begin position="80"/>
        <end position="100"/>
    </location>
</feature>
<feature type="disulfide bond" evidence="16">
    <location>
        <begin position="649"/>
        <end position="683"/>
    </location>
</feature>
<evidence type="ECO:0000256" key="10">
    <source>
        <dbReference type="ARBA" id="ARBA00022869"/>
    </source>
</evidence>
<feature type="binding site" evidence="15">
    <location>
        <position position="397"/>
    </location>
    <ligand>
        <name>Ca(2+)</name>
        <dbReference type="ChEBI" id="CHEBI:29108"/>
        <label>2</label>
    </ligand>
</feature>
<evidence type="ECO:0000313" key="23">
    <source>
        <dbReference type="WBParaSite" id="Pan_g5864.t1"/>
    </source>
</evidence>
<keyword evidence="12 16" id="KW-1015">Disulfide bond</keyword>
<evidence type="ECO:0000256" key="8">
    <source>
        <dbReference type="ARBA" id="ARBA00022801"/>
    </source>
</evidence>
<feature type="disulfide bond" evidence="16">
    <location>
        <begin position="677"/>
        <end position="688"/>
    </location>
</feature>
<evidence type="ECO:0000256" key="9">
    <source>
        <dbReference type="ARBA" id="ARBA00022833"/>
    </source>
</evidence>
<name>A0A7E4W235_PANRE</name>
<dbReference type="Pfam" id="PF17771">
    <property type="entry name" value="ADAMTS_CR_2"/>
    <property type="match status" value="1"/>
</dbReference>
<feature type="binding site" evidence="15">
    <location>
        <position position="602"/>
    </location>
    <ligand>
        <name>Ca(2+)</name>
        <dbReference type="ChEBI" id="CHEBI:29108"/>
        <label>1</label>
    </ligand>
</feature>
<feature type="disulfide bond" evidence="16">
    <location>
        <begin position="727"/>
        <end position="739"/>
    </location>
</feature>
<evidence type="ECO:0000256" key="18">
    <source>
        <dbReference type="SAM" id="MobiDB-lite"/>
    </source>
</evidence>
<keyword evidence="4" id="KW-0645">Protease</keyword>
<dbReference type="FunFam" id="3.40.390.10:FF:000001">
    <property type="entry name" value="A disintegrin and metalloproteinase with thrombospondin motifs 1"/>
    <property type="match status" value="1"/>
</dbReference>
<feature type="disulfide bond" evidence="16">
    <location>
        <begin position="498"/>
        <end position="504"/>
    </location>
</feature>
<feature type="disulfide bond" evidence="16">
    <location>
        <begin position="632"/>
        <end position="654"/>
    </location>
</feature>
<feature type="domain" description="GON" evidence="21">
    <location>
        <begin position="2020"/>
        <end position="2221"/>
    </location>
</feature>
<dbReference type="InterPro" id="IPR013273">
    <property type="entry name" value="ADAMTS/ADAMTS-like"/>
</dbReference>
<keyword evidence="3" id="KW-0272">Extracellular matrix</keyword>
<keyword evidence="10" id="KW-0084">Basement membrane</keyword>
<evidence type="ECO:0000259" key="21">
    <source>
        <dbReference type="PROSITE" id="PS51046"/>
    </source>
</evidence>
<evidence type="ECO:0000256" key="1">
    <source>
        <dbReference type="ARBA" id="ARBA00004302"/>
    </source>
</evidence>
<dbReference type="InterPro" id="IPR001590">
    <property type="entry name" value="Peptidase_M12B"/>
</dbReference>
<dbReference type="GO" id="GO:0008270">
    <property type="term" value="F:zinc ion binding"/>
    <property type="evidence" value="ECO:0007669"/>
    <property type="project" value="InterPro"/>
</dbReference>
<keyword evidence="9 15" id="KW-0862">Zinc</keyword>
<keyword evidence="5 15" id="KW-0479">Metal-binding</keyword>
<feature type="disulfide bond" evidence="16">
    <location>
        <begin position="554"/>
        <end position="584"/>
    </location>
</feature>
<dbReference type="PRINTS" id="PR01857">
    <property type="entry name" value="ADAMTSFAMILY"/>
</dbReference>
<dbReference type="Proteomes" id="UP000492821">
    <property type="component" value="Unassembled WGS sequence"/>
</dbReference>
<dbReference type="FunFam" id="2.20.100.10:FF:000006">
    <property type="entry name" value="A disintegrin and metalloproteinase with thrombospondin motifs 1"/>
    <property type="match status" value="1"/>
</dbReference>
<evidence type="ECO:0000259" key="20">
    <source>
        <dbReference type="PROSITE" id="PS50215"/>
    </source>
</evidence>
<keyword evidence="13" id="KW-0325">Glycoprotein</keyword>
<dbReference type="PROSITE" id="PS51046">
    <property type="entry name" value="GON"/>
    <property type="match status" value="1"/>
</dbReference>
<evidence type="ECO:0000256" key="17">
    <source>
        <dbReference type="PROSITE-ProRule" id="PRU00276"/>
    </source>
</evidence>
<evidence type="ECO:0000256" key="3">
    <source>
        <dbReference type="ARBA" id="ARBA00022530"/>
    </source>
</evidence>
<evidence type="ECO:0000256" key="4">
    <source>
        <dbReference type="ARBA" id="ARBA00022670"/>
    </source>
</evidence>
<feature type="disulfide bond" evidence="16">
    <location>
        <begin position="643"/>
        <end position="664"/>
    </location>
</feature>
<feature type="binding site" evidence="15">
    <location>
        <position position="487"/>
    </location>
    <ligand>
        <name>Ca(2+)</name>
        <dbReference type="ChEBI" id="CHEBI:29108"/>
        <label>1</label>
    </ligand>
</feature>
<feature type="compositionally biased region" description="Low complexity" evidence="18">
    <location>
        <begin position="13"/>
        <end position="23"/>
    </location>
</feature>
<feature type="binding site" evidence="15">
    <location>
        <position position="397"/>
    </location>
    <ligand>
        <name>Ca(2+)</name>
        <dbReference type="ChEBI" id="CHEBI:29108"/>
        <label>1</label>
    </ligand>
</feature>
<feature type="compositionally biased region" description="Basic and acidic residues" evidence="18">
    <location>
        <begin position="37"/>
        <end position="47"/>
    </location>
</feature>
<dbReference type="GO" id="GO:0016477">
    <property type="term" value="P:cell migration"/>
    <property type="evidence" value="ECO:0007669"/>
    <property type="project" value="UniProtKB-ARBA"/>
</dbReference>
<keyword evidence="7" id="KW-0677">Repeat</keyword>
<feature type="region of interest" description="Disordered" evidence="18">
    <location>
        <begin position="294"/>
        <end position="329"/>
    </location>
</feature>
<keyword evidence="19" id="KW-1133">Transmembrane helix</keyword>
<dbReference type="InterPro" id="IPR010294">
    <property type="entry name" value="ADAMTS_spacer1"/>
</dbReference>
<keyword evidence="19" id="KW-0812">Transmembrane</keyword>
<dbReference type="GO" id="GO:0009653">
    <property type="term" value="P:anatomical structure morphogenesis"/>
    <property type="evidence" value="ECO:0007669"/>
    <property type="project" value="UniProtKB-ARBA"/>
</dbReference>
<comment type="subcellular location">
    <subcellularLocation>
        <location evidence="1">Secreted</location>
        <location evidence="1">Extracellular space</location>
        <location evidence="1">Extracellular matrix</location>
        <location evidence="1">Basement membrane</location>
    </subcellularLocation>
</comment>
<evidence type="ECO:0000256" key="12">
    <source>
        <dbReference type="ARBA" id="ARBA00023157"/>
    </source>
</evidence>
<feature type="region of interest" description="Disordered" evidence="18">
    <location>
        <begin position="142"/>
        <end position="167"/>
    </location>
</feature>
<keyword evidence="8" id="KW-0378">Hydrolase</keyword>
<feature type="binding site" evidence="15">
    <location>
        <position position="605"/>
    </location>
    <ligand>
        <name>Ca(2+)</name>
        <dbReference type="ChEBI" id="CHEBI:29108"/>
        <label>2</label>
    </ligand>
</feature>
<dbReference type="WBParaSite" id="Pan_g5864.t1">
    <property type="protein sequence ID" value="Pan_g5864.t1"/>
    <property type="gene ID" value="Pan_g5864"/>
</dbReference>
<dbReference type="FunFam" id="2.60.120.830:FF:000001">
    <property type="entry name" value="A disintegrin and metalloproteinase with thrombospondin motifs 1"/>
    <property type="match status" value="1"/>
</dbReference>
<feature type="compositionally biased region" description="Basic and acidic residues" evidence="18">
    <location>
        <begin position="149"/>
        <end position="166"/>
    </location>
</feature>
<comment type="caution">
    <text evidence="17">Lacks conserved residue(s) required for the propagation of feature annotation.</text>
</comment>
<dbReference type="FunFam" id="2.20.100.10:FF:000005">
    <property type="entry name" value="ADAM metallopeptidase with thrombospondin type 1 motif 9"/>
    <property type="match status" value="6"/>
</dbReference>
<feature type="compositionally biased region" description="Acidic residues" evidence="18">
    <location>
        <begin position="306"/>
        <end position="324"/>
    </location>
</feature>
<proteinExistence type="predicted"/>
<evidence type="ECO:0000256" key="19">
    <source>
        <dbReference type="SAM" id="Phobius"/>
    </source>
</evidence>
<feature type="region of interest" description="Disordered" evidence="18">
    <location>
        <begin position="1"/>
        <end position="47"/>
    </location>
</feature>
<evidence type="ECO:0000256" key="16">
    <source>
        <dbReference type="PIRSR" id="PIRSR613273-3"/>
    </source>
</evidence>
<dbReference type="GO" id="GO:0030198">
    <property type="term" value="P:extracellular matrix organization"/>
    <property type="evidence" value="ECO:0007669"/>
    <property type="project" value="InterPro"/>
</dbReference>
<dbReference type="PROSITE" id="PS50215">
    <property type="entry name" value="ADAM_MEPRO"/>
    <property type="match status" value="1"/>
</dbReference>
<dbReference type="Gene3D" id="2.20.100.10">
    <property type="entry name" value="Thrombospondin type-1 (TSP1) repeat"/>
    <property type="match status" value="16"/>
</dbReference>
<keyword evidence="15" id="KW-0106">Calcium</keyword>
<dbReference type="Pfam" id="PF13688">
    <property type="entry name" value="Reprolysin_5"/>
    <property type="match status" value="1"/>
</dbReference>
<evidence type="ECO:0000256" key="11">
    <source>
        <dbReference type="ARBA" id="ARBA00023049"/>
    </source>
</evidence>
<dbReference type="Pfam" id="PF05986">
    <property type="entry name" value="ADAMTS_spacer1"/>
    <property type="match status" value="1"/>
</dbReference>
<evidence type="ECO:0000313" key="22">
    <source>
        <dbReference type="Proteomes" id="UP000492821"/>
    </source>
</evidence>
<feature type="binding site" evidence="15">
    <location>
        <position position="480"/>
    </location>
    <ligand>
        <name>Ca(2+)</name>
        <dbReference type="ChEBI" id="CHEBI:29108"/>
        <label>2</label>
    </ligand>
</feature>
<organism evidence="22 23">
    <name type="scientific">Panagrellus redivivus</name>
    <name type="common">Microworm</name>
    <dbReference type="NCBI Taxonomy" id="6233"/>
    <lineage>
        <taxon>Eukaryota</taxon>
        <taxon>Metazoa</taxon>
        <taxon>Ecdysozoa</taxon>
        <taxon>Nematoda</taxon>
        <taxon>Chromadorea</taxon>
        <taxon>Rhabditida</taxon>
        <taxon>Tylenchina</taxon>
        <taxon>Panagrolaimomorpha</taxon>
        <taxon>Panagrolaimoidea</taxon>
        <taxon>Panagrolaimidae</taxon>
        <taxon>Panagrellus</taxon>
    </lineage>
</organism>
<evidence type="ECO:0000256" key="7">
    <source>
        <dbReference type="ARBA" id="ARBA00022737"/>
    </source>
</evidence>
<dbReference type="InterPro" id="IPR000884">
    <property type="entry name" value="TSP1_rpt"/>
</dbReference>
<dbReference type="Gene3D" id="2.60.120.830">
    <property type="match status" value="1"/>
</dbReference>
<feature type="binding site" evidence="15 17">
    <location>
        <position position="538"/>
    </location>
    <ligand>
        <name>Zn(2+)</name>
        <dbReference type="ChEBI" id="CHEBI:29105"/>
        <note>catalytic</note>
    </ligand>
</feature>
<evidence type="ECO:0000256" key="15">
    <source>
        <dbReference type="PIRSR" id="PIRSR613273-2"/>
    </source>
</evidence>
<keyword evidence="11" id="KW-0482">Metalloprotease</keyword>
<dbReference type="Pfam" id="PF08685">
    <property type="entry name" value="GON"/>
    <property type="match status" value="1"/>
</dbReference>
<evidence type="ECO:0000256" key="5">
    <source>
        <dbReference type="ARBA" id="ARBA00022723"/>
    </source>
</evidence>
<comment type="cofactor">
    <cofactor evidence="15">
        <name>Zn(2+)</name>
        <dbReference type="ChEBI" id="CHEBI:29105"/>
    </cofactor>
    <text evidence="15">Binds 1 zinc ion per subunit.</text>
</comment>
<dbReference type="Gene3D" id="3.40.1620.60">
    <property type="match status" value="1"/>
</dbReference>
<dbReference type="GO" id="GO:0006508">
    <property type="term" value="P:proteolysis"/>
    <property type="evidence" value="ECO:0007669"/>
    <property type="project" value="UniProtKB-KW"/>
</dbReference>
<reference evidence="22" key="1">
    <citation type="journal article" date="2013" name="Genetics">
        <title>The draft genome and transcriptome of Panagrellus redivivus are shaped by the harsh demands of a free-living lifestyle.</title>
        <authorList>
            <person name="Srinivasan J."/>
            <person name="Dillman A.R."/>
            <person name="Macchietto M.G."/>
            <person name="Heikkinen L."/>
            <person name="Lakso M."/>
            <person name="Fracchia K.M."/>
            <person name="Antoshechkin I."/>
            <person name="Mortazavi A."/>
            <person name="Wong G."/>
            <person name="Sternberg P.W."/>
        </authorList>
    </citation>
    <scope>NUCLEOTIDE SEQUENCE [LARGE SCALE GENOMIC DNA]</scope>
    <source>
        <strain evidence="22">MT8872</strain>
    </source>
</reference>
<dbReference type="Gene3D" id="3.40.390.10">
    <property type="entry name" value="Collagenase (Catalytic Domain)"/>
    <property type="match status" value="1"/>
</dbReference>
<feature type="disulfide bond" evidence="16">
    <location>
        <begin position="716"/>
        <end position="754"/>
    </location>
</feature>
<dbReference type="GO" id="GO:0004222">
    <property type="term" value="F:metalloendopeptidase activity"/>
    <property type="evidence" value="ECO:0007669"/>
    <property type="project" value="InterPro"/>
</dbReference>
<reference evidence="23" key="2">
    <citation type="submission" date="2020-10" db="UniProtKB">
        <authorList>
            <consortium name="WormBaseParasite"/>
        </authorList>
    </citation>
    <scope>IDENTIFICATION</scope>
</reference>
<feature type="disulfide bond" evidence="16">
    <location>
        <begin position="516"/>
        <end position="602"/>
    </location>
</feature>
<dbReference type="Pfam" id="PF00090">
    <property type="entry name" value="TSP_1"/>
    <property type="match status" value="1"/>
</dbReference>
<feature type="binding site" evidence="15 17">
    <location>
        <position position="542"/>
    </location>
    <ligand>
        <name>Zn(2+)</name>
        <dbReference type="ChEBI" id="CHEBI:29105"/>
        <note>catalytic</note>
    </ligand>
</feature>
<evidence type="ECO:0000256" key="13">
    <source>
        <dbReference type="ARBA" id="ARBA00023180"/>
    </source>
</evidence>
<feature type="domain" description="Peptidase M12B" evidence="20">
    <location>
        <begin position="394"/>
        <end position="607"/>
    </location>
</feature>
<dbReference type="SUPFAM" id="SSF82895">
    <property type="entry name" value="TSP-1 type 1 repeat"/>
    <property type="match status" value="16"/>
</dbReference>
<keyword evidence="2" id="KW-0964">Secreted</keyword>
<dbReference type="Pfam" id="PF19030">
    <property type="entry name" value="TSP1_ADAMTS"/>
    <property type="match status" value="15"/>
</dbReference>
<evidence type="ECO:0000256" key="14">
    <source>
        <dbReference type="PIRSR" id="PIRSR613273-1"/>
    </source>
</evidence>
<dbReference type="InterPro" id="IPR041645">
    <property type="entry name" value="ADAMTS_CR_2"/>
</dbReference>
<evidence type="ECO:0000256" key="6">
    <source>
        <dbReference type="ARBA" id="ARBA00022729"/>
    </source>
</evidence>
<feature type="active site" evidence="14 17">
    <location>
        <position position="539"/>
    </location>
</feature>
<protein>
    <submittedName>
        <fullName evidence="23">Peptidase M12B domain-containing protein</fullName>
    </submittedName>
</protein>
<feature type="binding site" evidence="15 17">
    <location>
        <position position="548"/>
    </location>
    <ligand>
        <name>Zn(2+)</name>
        <dbReference type="ChEBI" id="CHEBI:29105"/>
        <note>catalytic</note>
    </ligand>
</feature>
<dbReference type="SUPFAM" id="SSF55486">
    <property type="entry name" value="Metalloproteases ('zincins'), catalytic domain"/>
    <property type="match status" value="1"/>
</dbReference>
<dbReference type="InterPro" id="IPR024079">
    <property type="entry name" value="MetalloPept_cat_dom_sf"/>
</dbReference>
<feature type="binding site" evidence="15">
    <location>
        <position position="605"/>
    </location>
    <ligand>
        <name>Ca(2+)</name>
        <dbReference type="ChEBI" id="CHEBI:29108"/>
        <label>1</label>
    </ligand>
</feature>
<feature type="disulfide bond" evidence="16">
    <location>
        <begin position="469"/>
        <end position="522"/>
    </location>
</feature>
<accession>A0A7E4W235</accession>
<dbReference type="PANTHER" id="PTHR13723:SF278">
    <property type="entry name" value="ADAM METALLOPEPTIDASE WITH THROMBOSPONDIN TYPE 1 MOTIF A, ISOFORM B"/>
    <property type="match status" value="1"/>
</dbReference>